<organism evidence="1 2">
    <name type="scientific">Araneus ventricosus</name>
    <name type="common">Orbweaver spider</name>
    <name type="synonym">Epeira ventricosa</name>
    <dbReference type="NCBI Taxonomy" id="182803"/>
    <lineage>
        <taxon>Eukaryota</taxon>
        <taxon>Metazoa</taxon>
        <taxon>Ecdysozoa</taxon>
        <taxon>Arthropoda</taxon>
        <taxon>Chelicerata</taxon>
        <taxon>Arachnida</taxon>
        <taxon>Araneae</taxon>
        <taxon>Araneomorphae</taxon>
        <taxon>Entelegynae</taxon>
        <taxon>Araneoidea</taxon>
        <taxon>Araneidae</taxon>
        <taxon>Araneus</taxon>
    </lineage>
</organism>
<protein>
    <submittedName>
        <fullName evidence="1">Uncharacterized protein</fullName>
    </submittedName>
</protein>
<keyword evidence="2" id="KW-1185">Reference proteome</keyword>
<name>A0A4Y2D0B3_ARAVE</name>
<sequence length="141" mass="16131">MTKPSDGLTERWWKSCLSNKYSRSKITQRVNFLTDNEVLYKLDPGIDSNFSDSDSDIEVAIPPNLNNIVLYIIGLVYFRYIPVLKKHEDYFGTDLVILSRGKMTRMMPDLALFSPNFDAPPAGRRLCHGGIFTNPTLIELR</sequence>
<gene>
    <name evidence="1" type="ORF">AVEN_258754_1</name>
</gene>
<evidence type="ECO:0000313" key="1">
    <source>
        <dbReference type="EMBL" id="GBM10151.1"/>
    </source>
</evidence>
<dbReference type="EMBL" id="BGPR01000281">
    <property type="protein sequence ID" value="GBM10151.1"/>
    <property type="molecule type" value="Genomic_DNA"/>
</dbReference>
<reference evidence="1 2" key="1">
    <citation type="journal article" date="2019" name="Sci. Rep.">
        <title>Orb-weaving spider Araneus ventricosus genome elucidates the spidroin gene catalogue.</title>
        <authorList>
            <person name="Kono N."/>
            <person name="Nakamura H."/>
            <person name="Ohtoshi R."/>
            <person name="Moran D.A.P."/>
            <person name="Shinohara A."/>
            <person name="Yoshida Y."/>
            <person name="Fujiwara M."/>
            <person name="Mori M."/>
            <person name="Tomita M."/>
            <person name="Arakawa K."/>
        </authorList>
    </citation>
    <scope>NUCLEOTIDE SEQUENCE [LARGE SCALE GENOMIC DNA]</scope>
</reference>
<dbReference type="AlphaFoldDB" id="A0A4Y2D0B3"/>
<proteinExistence type="predicted"/>
<dbReference type="Proteomes" id="UP000499080">
    <property type="component" value="Unassembled WGS sequence"/>
</dbReference>
<evidence type="ECO:0000313" key="2">
    <source>
        <dbReference type="Proteomes" id="UP000499080"/>
    </source>
</evidence>
<accession>A0A4Y2D0B3</accession>
<comment type="caution">
    <text evidence="1">The sequence shown here is derived from an EMBL/GenBank/DDBJ whole genome shotgun (WGS) entry which is preliminary data.</text>
</comment>